<gene>
    <name evidence="6" type="ORF">J2W36_001959</name>
</gene>
<dbReference type="PANTHER" id="PTHR10543:SF89">
    <property type="entry name" value="CAROTENOID 9,10(9',10')-CLEAVAGE DIOXYGENASE 1"/>
    <property type="match status" value="1"/>
</dbReference>
<evidence type="ECO:0000313" key="7">
    <source>
        <dbReference type="Proteomes" id="UP001226867"/>
    </source>
</evidence>
<dbReference type="EMBL" id="JAUSRO010000005">
    <property type="protein sequence ID" value="MDP9899708.1"/>
    <property type="molecule type" value="Genomic_DNA"/>
</dbReference>
<protein>
    <submittedName>
        <fullName evidence="6">Carotenoid cleavage dioxygenase</fullName>
    </submittedName>
</protein>
<comment type="cofactor">
    <cofactor evidence="1">
        <name>Fe(2+)</name>
        <dbReference type="ChEBI" id="CHEBI:29033"/>
    </cofactor>
</comment>
<dbReference type="InterPro" id="IPR004294">
    <property type="entry name" value="Carotenoid_Oase"/>
</dbReference>
<dbReference type="PANTHER" id="PTHR10543">
    <property type="entry name" value="BETA-CAROTENE DIOXYGENASE"/>
    <property type="match status" value="1"/>
</dbReference>
<comment type="similarity">
    <text evidence="2">Belongs to the carotenoid oxygenase family.</text>
</comment>
<keyword evidence="3" id="KW-0479">Metal-binding</keyword>
<dbReference type="Pfam" id="PF03055">
    <property type="entry name" value="RPE65"/>
    <property type="match status" value="1"/>
</dbReference>
<evidence type="ECO:0000256" key="1">
    <source>
        <dbReference type="ARBA" id="ARBA00001954"/>
    </source>
</evidence>
<dbReference type="RefSeq" id="WP_307689525.1">
    <property type="nucleotide sequence ID" value="NZ_JAUSRO010000005.1"/>
</dbReference>
<evidence type="ECO:0000256" key="3">
    <source>
        <dbReference type="ARBA" id="ARBA00022723"/>
    </source>
</evidence>
<keyword evidence="4" id="KW-0560">Oxidoreductase</keyword>
<sequence length="476" mass="53132">MNAEPQNHPHFFTGNYAPLTEEHDIAALHIEGTLPPGLSGSLYRVGPSPQYAPCDNNYHWFSGDGMVHAFHIDKGSVSYSNRWARTPKWQLEHEAGRALFGTFGNPATSDPLAHGRNGGTANTSMLWHGERLFALEESHQPFELDAYTLASKGHQSFGDRMTSRCTAHPKVDPESGELHFFAYSPDGPCSSTMLYGVMDKHCEVTRLESFKAPYASMAHDFMVTRGHVLFPVTPLTLSIERAMRGKPLLAWDAGLRTHVSVMRRDGATDTLRWFETDACHVFHVMNAWDDGGTVVAYVMQSETAPGLPDAEGHPGDPNAMAARLCRWTFDLSGTDTGFRREYLDDLAAEFPRIDERYTGRRNRYGFYTCHATARARDDSESVLYDSLARFDFDTGERSMHTLPHGDVVSEPVFVPRATDAAEGDGWLLAVAWRQQDRRSDLLVFDAMDLAAGPVAVARLPHRVPFGFHGTWRPARM</sequence>
<keyword evidence="7" id="KW-1185">Reference proteome</keyword>
<evidence type="ECO:0000256" key="5">
    <source>
        <dbReference type="ARBA" id="ARBA00023004"/>
    </source>
</evidence>
<name>A0ABT9S5S1_9BURK</name>
<dbReference type="SUPFAM" id="SSF82171">
    <property type="entry name" value="DPP6 N-terminal domain-like"/>
    <property type="match status" value="1"/>
</dbReference>
<organism evidence="6 7">
    <name type="scientific">Variovorax ginsengisoli</name>
    <dbReference type="NCBI Taxonomy" id="363844"/>
    <lineage>
        <taxon>Bacteria</taxon>
        <taxon>Pseudomonadati</taxon>
        <taxon>Pseudomonadota</taxon>
        <taxon>Betaproteobacteria</taxon>
        <taxon>Burkholderiales</taxon>
        <taxon>Comamonadaceae</taxon>
        <taxon>Variovorax</taxon>
    </lineage>
</organism>
<evidence type="ECO:0000256" key="4">
    <source>
        <dbReference type="ARBA" id="ARBA00023002"/>
    </source>
</evidence>
<comment type="caution">
    <text evidence="6">The sequence shown here is derived from an EMBL/GenBank/DDBJ whole genome shotgun (WGS) entry which is preliminary data.</text>
</comment>
<accession>A0ABT9S5S1</accession>
<proteinExistence type="inferred from homology"/>
<evidence type="ECO:0000313" key="6">
    <source>
        <dbReference type="EMBL" id="MDP9899708.1"/>
    </source>
</evidence>
<reference evidence="6 7" key="1">
    <citation type="submission" date="2023-07" db="EMBL/GenBank/DDBJ databases">
        <title>Sorghum-associated microbial communities from plants grown in Nebraska, USA.</title>
        <authorList>
            <person name="Schachtman D."/>
        </authorList>
    </citation>
    <scope>NUCLEOTIDE SEQUENCE [LARGE SCALE GENOMIC DNA]</scope>
    <source>
        <strain evidence="6 7">DS1607</strain>
    </source>
</reference>
<keyword evidence="5" id="KW-0408">Iron</keyword>
<dbReference type="Proteomes" id="UP001226867">
    <property type="component" value="Unassembled WGS sequence"/>
</dbReference>
<evidence type="ECO:0000256" key="2">
    <source>
        <dbReference type="ARBA" id="ARBA00006787"/>
    </source>
</evidence>
<dbReference type="GO" id="GO:0051213">
    <property type="term" value="F:dioxygenase activity"/>
    <property type="evidence" value="ECO:0007669"/>
    <property type="project" value="UniProtKB-KW"/>
</dbReference>
<keyword evidence="6" id="KW-0223">Dioxygenase</keyword>